<dbReference type="NCBIfam" id="TIGR01064">
    <property type="entry name" value="pyruv_kin"/>
    <property type="match status" value="1"/>
</dbReference>
<dbReference type="FunFam" id="2.40.33.10:FF:000001">
    <property type="entry name" value="Pyruvate kinase"/>
    <property type="match status" value="1"/>
</dbReference>
<dbReference type="Gene3D" id="2.40.33.10">
    <property type="entry name" value="PK beta-barrel domain-like"/>
    <property type="match status" value="1"/>
</dbReference>
<evidence type="ECO:0000256" key="15">
    <source>
        <dbReference type="ARBA" id="ARBA00023317"/>
    </source>
</evidence>
<dbReference type="PANTHER" id="PTHR11817">
    <property type="entry name" value="PYRUVATE KINASE"/>
    <property type="match status" value="1"/>
</dbReference>
<keyword evidence="13" id="KW-0630">Potassium</keyword>
<dbReference type="Proteomes" id="UP000199087">
    <property type="component" value="Unassembled WGS sequence"/>
</dbReference>
<evidence type="ECO:0000313" key="20">
    <source>
        <dbReference type="Proteomes" id="UP000199087"/>
    </source>
</evidence>
<evidence type="ECO:0000256" key="8">
    <source>
        <dbReference type="ARBA" id="ARBA00022723"/>
    </source>
</evidence>
<evidence type="ECO:0000313" key="19">
    <source>
        <dbReference type="EMBL" id="CRK82496.1"/>
    </source>
</evidence>
<dbReference type="NCBIfam" id="NF005234">
    <property type="entry name" value="PRK06739.1"/>
    <property type="match status" value="1"/>
</dbReference>
<accession>A0A0U1NWX8</accession>
<evidence type="ECO:0000256" key="3">
    <source>
        <dbReference type="ARBA" id="ARBA00006237"/>
    </source>
</evidence>
<evidence type="ECO:0000256" key="6">
    <source>
        <dbReference type="ARBA" id="ARBA00018587"/>
    </source>
</evidence>
<proteinExistence type="inferred from homology"/>
<evidence type="ECO:0000256" key="9">
    <source>
        <dbReference type="ARBA" id="ARBA00022741"/>
    </source>
</evidence>
<evidence type="ECO:0000256" key="5">
    <source>
        <dbReference type="ARBA" id="ARBA00012142"/>
    </source>
</evidence>
<dbReference type="Pfam" id="PF00224">
    <property type="entry name" value="PK"/>
    <property type="match status" value="1"/>
</dbReference>
<evidence type="ECO:0000256" key="17">
    <source>
        <dbReference type="RuleBase" id="RU000504"/>
    </source>
</evidence>
<keyword evidence="10 17" id="KW-0418">Kinase</keyword>
<dbReference type="InterPro" id="IPR015793">
    <property type="entry name" value="Pyrv_Knase_brl"/>
</dbReference>
<dbReference type="AlphaFoldDB" id="A0A0U1NWX8"/>
<dbReference type="NCBIfam" id="NF004491">
    <property type="entry name" value="PRK05826.1"/>
    <property type="match status" value="1"/>
</dbReference>
<comment type="catalytic activity">
    <reaction evidence="17">
        <text>pyruvate + ATP = phosphoenolpyruvate + ADP + H(+)</text>
        <dbReference type="Rhea" id="RHEA:18157"/>
        <dbReference type="ChEBI" id="CHEBI:15361"/>
        <dbReference type="ChEBI" id="CHEBI:15378"/>
        <dbReference type="ChEBI" id="CHEBI:30616"/>
        <dbReference type="ChEBI" id="CHEBI:58702"/>
        <dbReference type="ChEBI" id="CHEBI:456216"/>
        <dbReference type="EC" id="2.7.1.40"/>
    </reaction>
</comment>
<evidence type="ECO:0000256" key="16">
    <source>
        <dbReference type="NCBIfam" id="TIGR01064"/>
    </source>
</evidence>
<dbReference type="OrthoDB" id="9812123at2"/>
<name>A0A0U1NWX8_9BACI</name>
<dbReference type="RefSeq" id="WP_090634540.1">
    <property type="nucleotide sequence ID" value="NZ_CVRB01000002.1"/>
</dbReference>
<dbReference type="GO" id="GO:0016301">
    <property type="term" value="F:kinase activity"/>
    <property type="evidence" value="ECO:0007669"/>
    <property type="project" value="UniProtKB-KW"/>
</dbReference>
<dbReference type="GO" id="GO:0004743">
    <property type="term" value="F:pyruvate kinase activity"/>
    <property type="evidence" value="ECO:0007669"/>
    <property type="project" value="UniProtKB-UniRule"/>
</dbReference>
<dbReference type="PRINTS" id="PR01050">
    <property type="entry name" value="PYRUVTKNASE"/>
</dbReference>
<dbReference type="GO" id="GO:0000287">
    <property type="term" value="F:magnesium ion binding"/>
    <property type="evidence" value="ECO:0007669"/>
    <property type="project" value="UniProtKB-UniRule"/>
</dbReference>
<dbReference type="Gene3D" id="3.20.20.60">
    <property type="entry name" value="Phosphoenolpyruvate-binding domains"/>
    <property type="match status" value="1"/>
</dbReference>
<protein>
    <recommendedName>
        <fullName evidence="6 16">Pyruvate kinase</fullName>
        <ecNumber evidence="5 16">2.7.1.40</ecNumber>
    </recommendedName>
</protein>
<reference evidence="20" key="1">
    <citation type="submission" date="2015-05" db="EMBL/GenBank/DDBJ databases">
        <authorList>
            <person name="Urmite Genomes"/>
        </authorList>
    </citation>
    <scope>NUCLEOTIDE SEQUENCE [LARGE SCALE GENOMIC DNA]</scope>
    <source>
        <strain evidence="20">LF1</strain>
    </source>
</reference>
<evidence type="ECO:0000256" key="12">
    <source>
        <dbReference type="ARBA" id="ARBA00022842"/>
    </source>
</evidence>
<evidence type="ECO:0000256" key="7">
    <source>
        <dbReference type="ARBA" id="ARBA00022679"/>
    </source>
</evidence>
<organism evidence="19 20">
    <name type="scientific">Neobacillus massiliamazoniensis</name>
    <dbReference type="NCBI Taxonomy" id="1499688"/>
    <lineage>
        <taxon>Bacteria</taxon>
        <taxon>Bacillati</taxon>
        <taxon>Bacillota</taxon>
        <taxon>Bacilli</taxon>
        <taxon>Bacillales</taxon>
        <taxon>Bacillaceae</taxon>
        <taxon>Neobacillus</taxon>
    </lineage>
</organism>
<dbReference type="SUPFAM" id="SSF51621">
    <property type="entry name" value="Phosphoenolpyruvate/pyruvate domain"/>
    <property type="match status" value="1"/>
</dbReference>
<dbReference type="STRING" id="1499688.BN000_02428"/>
<keyword evidence="11" id="KW-0067">ATP-binding</keyword>
<evidence type="ECO:0000256" key="10">
    <source>
        <dbReference type="ARBA" id="ARBA00022777"/>
    </source>
</evidence>
<keyword evidence="8" id="KW-0479">Metal-binding</keyword>
<comment type="cofactor">
    <cofactor evidence="1">
        <name>K(+)</name>
        <dbReference type="ChEBI" id="CHEBI:29103"/>
    </cofactor>
</comment>
<dbReference type="InterPro" id="IPR001697">
    <property type="entry name" value="Pyr_Knase"/>
</dbReference>
<keyword evidence="7 17" id="KW-0808">Transferase</keyword>
<keyword evidence="15 19" id="KW-0670">Pyruvate</keyword>
<dbReference type="SUPFAM" id="SSF50800">
    <property type="entry name" value="PK beta-barrel domain-like"/>
    <property type="match status" value="1"/>
</dbReference>
<gene>
    <name evidence="19" type="primary">pykA</name>
    <name evidence="19" type="ORF">BN000_02428</name>
</gene>
<sequence>MPINRICTIGPASNDKKVLTDLIHHGMTIARLNFSHGTHESHHSVIRLIKSLSEETGHKIKLLGDLQGPKIRLGKVKDEKVILKSGQTFTLLIDEVVGDNKQASVDYQGLVNDVKPENRILINDGAVELLVTNVEQRGVITTVKTGGEISSHKGVNLPGVITSLPAITKKDKQDIEFLLQEEMDYIACSFIRKASHIKEVRNFIESKQGHTPQLVAKIETMEAVRNFQEICKETDAVMIARGDLGVELPFQWIPLLQKAMISECNRMDTYVITATQMLQSMVETPLPTRAEVTDVFQAVMDGTNAVMLSAESAAGHYPVQSIETLKLVSQFAECVRLKAPFDFAEMLGLINSTISCK</sequence>
<dbReference type="GO" id="GO:0005524">
    <property type="term" value="F:ATP binding"/>
    <property type="evidence" value="ECO:0007669"/>
    <property type="project" value="UniProtKB-KW"/>
</dbReference>
<comment type="similarity">
    <text evidence="3">In the C-terminal section; belongs to the PEP-utilizing enzyme family.</text>
</comment>
<feature type="domain" description="Pyruvate kinase barrel" evidence="18">
    <location>
        <begin position="6"/>
        <end position="322"/>
    </location>
</feature>
<evidence type="ECO:0000256" key="1">
    <source>
        <dbReference type="ARBA" id="ARBA00001958"/>
    </source>
</evidence>
<dbReference type="InterPro" id="IPR040442">
    <property type="entry name" value="Pyrv_kinase-like_dom_sf"/>
</dbReference>
<dbReference type="GO" id="GO:0030955">
    <property type="term" value="F:potassium ion binding"/>
    <property type="evidence" value="ECO:0007669"/>
    <property type="project" value="UniProtKB-UniRule"/>
</dbReference>
<evidence type="ECO:0000256" key="11">
    <source>
        <dbReference type="ARBA" id="ARBA00022840"/>
    </source>
</evidence>
<comment type="pathway">
    <text evidence="2 17">Carbohydrate degradation; glycolysis; pyruvate from D-glyceraldehyde 3-phosphate: step 5/5.</text>
</comment>
<evidence type="ECO:0000259" key="18">
    <source>
        <dbReference type="Pfam" id="PF00224"/>
    </source>
</evidence>
<keyword evidence="9" id="KW-0547">Nucleotide-binding</keyword>
<evidence type="ECO:0000256" key="14">
    <source>
        <dbReference type="ARBA" id="ARBA00023152"/>
    </source>
</evidence>
<evidence type="ECO:0000256" key="4">
    <source>
        <dbReference type="ARBA" id="ARBA00008663"/>
    </source>
</evidence>
<keyword evidence="20" id="KW-1185">Reference proteome</keyword>
<evidence type="ECO:0000256" key="13">
    <source>
        <dbReference type="ARBA" id="ARBA00022958"/>
    </source>
</evidence>
<dbReference type="EMBL" id="CVRB01000002">
    <property type="protein sequence ID" value="CRK82496.1"/>
    <property type="molecule type" value="Genomic_DNA"/>
</dbReference>
<dbReference type="InterPro" id="IPR015813">
    <property type="entry name" value="Pyrv/PenolPyrv_kinase-like_dom"/>
</dbReference>
<evidence type="ECO:0000256" key="2">
    <source>
        <dbReference type="ARBA" id="ARBA00004997"/>
    </source>
</evidence>
<dbReference type="EC" id="2.7.1.40" evidence="5 16"/>
<dbReference type="InterPro" id="IPR011037">
    <property type="entry name" value="Pyrv_Knase-like_insert_dom_sf"/>
</dbReference>
<dbReference type="UniPathway" id="UPA00109">
    <property type="reaction ID" value="UER00188"/>
</dbReference>
<comment type="similarity">
    <text evidence="4 17">Belongs to the pyruvate kinase family.</text>
</comment>
<dbReference type="InterPro" id="IPR015806">
    <property type="entry name" value="Pyrv_Knase_insert_dom_sf"/>
</dbReference>
<keyword evidence="12 17" id="KW-0460">Magnesium</keyword>
<keyword evidence="14 17" id="KW-0324">Glycolysis</keyword>